<name>A0A2J6NPL5_9LACO</name>
<dbReference type="RefSeq" id="WP_104687821.1">
    <property type="nucleotide sequence ID" value="NZ_JBKTHY010000004.1"/>
</dbReference>
<proteinExistence type="predicted"/>
<evidence type="ECO:0000256" key="1">
    <source>
        <dbReference type="SAM" id="Coils"/>
    </source>
</evidence>
<accession>A0A2J6NPL5</accession>
<comment type="caution">
    <text evidence="2">The sequence shown here is derived from an EMBL/GenBank/DDBJ whole genome shotgun (WGS) entry which is preliminary data.</text>
</comment>
<dbReference type="EMBL" id="PNFV01000001">
    <property type="protein sequence ID" value="PMB83261.1"/>
    <property type="molecule type" value="Genomic_DNA"/>
</dbReference>
<protein>
    <submittedName>
        <fullName evidence="2">Uncharacterized protein</fullName>
    </submittedName>
</protein>
<sequence>MGLDRIILDLQDKVLKLSDEVEALQREVAELKNGKPVPVSTAAKPGKNINSKIRGSISKNELVGAVRRNLADKIPAEDILKGSRKEGSGIVITNGAGKLKISLRGSGFYGKDDVSSRMMYTGFSTISKKTIYDDNGQFAYDFFVFAVNHSDDAEQPDIDFFVFDQDEFKHLLDAKSPSGKNEMYYFYFGKTVDGHYIDDRERNQEIILDVDHDAWDKVVVAYDKL</sequence>
<gene>
    <name evidence="2" type="ORF">CK797_00210</name>
</gene>
<evidence type="ECO:0000313" key="2">
    <source>
        <dbReference type="EMBL" id="PMB83261.1"/>
    </source>
</evidence>
<feature type="coiled-coil region" evidence="1">
    <location>
        <begin position="7"/>
        <end position="34"/>
    </location>
</feature>
<evidence type="ECO:0000313" key="3">
    <source>
        <dbReference type="Proteomes" id="UP000239920"/>
    </source>
</evidence>
<reference evidence="2 3" key="1">
    <citation type="submission" date="2017-09" db="EMBL/GenBank/DDBJ databases">
        <title>Bacterial strain isolated from the female urinary microbiota.</title>
        <authorList>
            <person name="Thomas-White K."/>
            <person name="Kumar N."/>
            <person name="Forster S."/>
            <person name="Putonti C."/>
            <person name="Lawley T."/>
            <person name="Wolfe A.J."/>
        </authorList>
    </citation>
    <scope>NUCLEOTIDE SEQUENCE [LARGE SCALE GENOMIC DNA]</scope>
    <source>
        <strain evidence="2 3">UMB0683</strain>
    </source>
</reference>
<keyword evidence="1" id="KW-0175">Coiled coil</keyword>
<dbReference type="AlphaFoldDB" id="A0A2J6NPL5"/>
<organism evidence="2 3">
    <name type="scientific">Limosilactobacillus pontis</name>
    <dbReference type="NCBI Taxonomy" id="35787"/>
    <lineage>
        <taxon>Bacteria</taxon>
        <taxon>Bacillati</taxon>
        <taxon>Bacillota</taxon>
        <taxon>Bacilli</taxon>
        <taxon>Lactobacillales</taxon>
        <taxon>Lactobacillaceae</taxon>
        <taxon>Limosilactobacillus</taxon>
    </lineage>
</organism>
<dbReference type="Proteomes" id="UP000239920">
    <property type="component" value="Unassembled WGS sequence"/>
</dbReference>